<dbReference type="InterPro" id="IPR014352">
    <property type="entry name" value="FERM/acyl-CoA-bd_prot_sf"/>
</dbReference>
<reference evidence="5" key="3">
    <citation type="submission" date="2021-02" db="UniProtKB">
        <authorList>
            <consortium name="EnsemblMetazoa"/>
        </authorList>
    </citation>
    <scope>IDENTIFICATION</scope>
    <source>
        <strain evidence="5">USDA</strain>
    </source>
</reference>
<keyword evidence="4" id="KW-0012">Acyltransferase</keyword>
<dbReference type="STRING" id="121224.E0W124"/>
<dbReference type="SUPFAM" id="SSF47027">
    <property type="entry name" value="Acyl-CoA binding protein"/>
    <property type="match status" value="1"/>
</dbReference>
<dbReference type="EnsemblMetazoa" id="PHUM568230-RA">
    <property type="protein sequence ID" value="PHUM568230-PA"/>
    <property type="gene ID" value="PHUM568230"/>
</dbReference>
<dbReference type="Pfam" id="PF00887">
    <property type="entry name" value="ACBP"/>
    <property type="match status" value="1"/>
</dbReference>
<evidence type="ECO:0000259" key="3">
    <source>
        <dbReference type="PROSITE" id="PS51228"/>
    </source>
</evidence>
<reference evidence="4" key="2">
    <citation type="submission" date="2007-04" db="EMBL/GenBank/DDBJ databases">
        <title>The genome of the human body louse.</title>
        <authorList>
            <consortium name="The Human Body Louse Genome Consortium"/>
            <person name="Kirkness E."/>
            <person name="Walenz B."/>
            <person name="Hass B."/>
            <person name="Bruggner R."/>
            <person name="Strausberg R."/>
        </authorList>
    </citation>
    <scope>NUCLEOTIDE SEQUENCE</scope>
    <source>
        <strain evidence="4">USDA</strain>
    </source>
</reference>
<protein>
    <submittedName>
        <fullName evidence="4 5">Acyl-CoA-binding protein, putative</fullName>
        <ecNumber evidence="4">2.3.1.48</ecNumber>
    </submittedName>
</protein>
<evidence type="ECO:0000313" key="5">
    <source>
        <dbReference type="EnsemblMetazoa" id="PHUM568230-PA"/>
    </source>
</evidence>
<dbReference type="OMA" id="GAVNTEC"/>
<dbReference type="InterPro" id="IPR035984">
    <property type="entry name" value="Acyl-CoA-binding_sf"/>
</dbReference>
<dbReference type="RefSeq" id="XP_002432068.1">
    <property type="nucleotide sequence ID" value="XM_002432023.1"/>
</dbReference>
<dbReference type="EMBL" id="AAZO01006899">
    <property type="status" value="NOT_ANNOTATED_CDS"/>
    <property type="molecule type" value="Genomic_DNA"/>
</dbReference>
<dbReference type="VEuPathDB" id="VectorBase:PHUM568230"/>
<keyword evidence="2" id="KW-0446">Lipid-binding</keyword>
<dbReference type="HOGENOM" id="CLU_118853_4_1_1"/>
<dbReference type="PROSITE" id="PS51228">
    <property type="entry name" value="ACB_2"/>
    <property type="match status" value="1"/>
</dbReference>
<sequence length="93" mass="10917">MHVITLKEKFRWAAENVKNLKEKPNEDELLEIYALYKQAEFGDCNNPQPNFLDFIGIAKWLSWNSKKGLPSENAMEEYIKHTEAIVKKYGLKE</sequence>
<dbReference type="PRINTS" id="PR00689">
    <property type="entry name" value="ACOABINDINGP"/>
</dbReference>
<dbReference type="InterPro" id="IPR000582">
    <property type="entry name" value="Acyl-CoA-binding_protein"/>
</dbReference>
<dbReference type="FunCoup" id="E0W124">
    <property type="interactions" value="556"/>
</dbReference>
<evidence type="ECO:0000256" key="1">
    <source>
        <dbReference type="ARBA" id="ARBA00005567"/>
    </source>
</evidence>
<dbReference type="Proteomes" id="UP000009046">
    <property type="component" value="Unassembled WGS sequence"/>
</dbReference>
<evidence type="ECO:0000313" key="6">
    <source>
        <dbReference type="Proteomes" id="UP000009046"/>
    </source>
</evidence>
<dbReference type="AlphaFoldDB" id="E0W124"/>
<organism>
    <name type="scientific">Pediculus humanus subsp. corporis</name>
    <name type="common">Body louse</name>
    <dbReference type="NCBI Taxonomy" id="121224"/>
    <lineage>
        <taxon>Eukaryota</taxon>
        <taxon>Metazoa</taxon>
        <taxon>Ecdysozoa</taxon>
        <taxon>Arthropoda</taxon>
        <taxon>Hexapoda</taxon>
        <taxon>Insecta</taxon>
        <taxon>Pterygota</taxon>
        <taxon>Neoptera</taxon>
        <taxon>Paraneoptera</taxon>
        <taxon>Psocodea</taxon>
        <taxon>Troctomorpha</taxon>
        <taxon>Phthiraptera</taxon>
        <taxon>Anoplura</taxon>
        <taxon>Pediculidae</taxon>
        <taxon>Pediculus</taxon>
    </lineage>
</organism>
<dbReference type="GO" id="GO:0061733">
    <property type="term" value="F:protein-lysine-acetyltransferase activity"/>
    <property type="evidence" value="ECO:0007669"/>
    <property type="project" value="UniProtKB-EC"/>
</dbReference>
<dbReference type="CTD" id="8234853"/>
<dbReference type="GeneID" id="8234853"/>
<dbReference type="GO" id="GO:0006631">
    <property type="term" value="P:fatty acid metabolic process"/>
    <property type="evidence" value="ECO:0007669"/>
    <property type="project" value="TreeGrafter"/>
</dbReference>
<evidence type="ECO:0000313" key="4">
    <source>
        <dbReference type="EMBL" id="EEB19330.1"/>
    </source>
</evidence>
<dbReference type="PANTHER" id="PTHR23310:SF62">
    <property type="entry name" value="ACYL-COA BINDING PROTEIN 1, ISOFORM A"/>
    <property type="match status" value="1"/>
</dbReference>
<keyword evidence="6" id="KW-1185">Reference proteome</keyword>
<accession>E0W124</accession>
<comment type="similarity">
    <text evidence="1">Belongs to the ACBP family.</text>
</comment>
<feature type="domain" description="ACB" evidence="3">
    <location>
        <begin position="6"/>
        <end position="91"/>
    </location>
</feature>
<dbReference type="GO" id="GO:0000062">
    <property type="term" value="F:fatty-acyl-CoA binding"/>
    <property type="evidence" value="ECO:0007669"/>
    <property type="project" value="InterPro"/>
</dbReference>
<dbReference type="Gene3D" id="1.20.80.10">
    <property type="match status" value="1"/>
</dbReference>
<dbReference type="eggNOG" id="KOG0817">
    <property type="taxonomic scope" value="Eukaryota"/>
</dbReference>
<dbReference type="InParanoid" id="E0W124"/>
<reference evidence="4" key="1">
    <citation type="submission" date="2007-04" db="EMBL/GenBank/DDBJ databases">
        <title>Annotation of Pediculus humanus corporis strain USDA.</title>
        <authorList>
            <person name="Kirkness E."/>
            <person name="Hannick L."/>
            <person name="Hass B."/>
            <person name="Bruggner R."/>
            <person name="Lawson D."/>
            <person name="Bidwell S."/>
            <person name="Joardar V."/>
            <person name="Caler E."/>
            <person name="Walenz B."/>
            <person name="Inman J."/>
            <person name="Schobel S."/>
            <person name="Galinsky K."/>
            <person name="Amedeo P."/>
            <person name="Strausberg R."/>
        </authorList>
    </citation>
    <scope>NUCLEOTIDE SEQUENCE</scope>
    <source>
        <strain evidence="4">USDA</strain>
    </source>
</reference>
<proteinExistence type="inferred from homology"/>
<dbReference type="EMBL" id="DS235865">
    <property type="protein sequence ID" value="EEB19330.1"/>
    <property type="molecule type" value="Genomic_DNA"/>
</dbReference>
<dbReference type="PANTHER" id="PTHR23310">
    <property type="entry name" value="ACYL-COA-BINDING PROTEIN, ACBP"/>
    <property type="match status" value="1"/>
</dbReference>
<keyword evidence="4" id="KW-0808">Transferase</keyword>
<gene>
    <name evidence="5" type="primary">8234853</name>
    <name evidence="4" type="ORF">Phum_PHUM568230</name>
</gene>
<evidence type="ECO:0000256" key="2">
    <source>
        <dbReference type="ARBA" id="ARBA00023121"/>
    </source>
</evidence>
<dbReference type="EC" id="2.3.1.48" evidence="4"/>
<name>E0W124_PEDHC</name>
<dbReference type="OrthoDB" id="346910at2759"/>
<dbReference type="KEGG" id="phu:Phum_PHUM568230"/>